<proteinExistence type="predicted"/>
<name>A0A316H110_9RHOB</name>
<gene>
    <name evidence="2" type="ORF">C7455_103310</name>
</gene>
<dbReference type="SUPFAM" id="SSF51294">
    <property type="entry name" value="Hedgehog/intein (Hint) domain"/>
    <property type="match status" value="1"/>
</dbReference>
<evidence type="ECO:0000259" key="1">
    <source>
        <dbReference type="Pfam" id="PF13403"/>
    </source>
</evidence>
<dbReference type="Gene3D" id="2.170.16.10">
    <property type="entry name" value="Hedgehog/Intein (Hint) domain"/>
    <property type="match status" value="1"/>
</dbReference>
<dbReference type="AlphaFoldDB" id="A0A316H110"/>
<evidence type="ECO:0000313" key="3">
    <source>
        <dbReference type="Proteomes" id="UP000245708"/>
    </source>
</evidence>
<dbReference type="InterPro" id="IPR028992">
    <property type="entry name" value="Hedgehog/Intein_dom"/>
</dbReference>
<feature type="domain" description="Hedgehog/Intein (Hint)" evidence="1">
    <location>
        <begin position="65"/>
        <end position="199"/>
    </location>
</feature>
<comment type="caution">
    <text evidence="2">The sequence shown here is derived from an EMBL/GenBank/DDBJ whole genome shotgun (WGS) entry which is preliminary data.</text>
</comment>
<dbReference type="InterPro" id="IPR036844">
    <property type="entry name" value="Hint_dom_sf"/>
</dbReference>
<protein>
    <submittedName>
        <fullName evidence="2">Hint domain-containing protein</fullName>
    </submittedName>
</protein>
<accession>A0A316H110</accession>
<evidence type="ECO:0000313" key="2">
    <source>
        <dbReference type="EMBL" id="PWK61110.1"/>
    </source>
</evidence>
<organism evidence="2 3">
    <name type="scientific">Roseicyclus mahoneyensis</name>
    <dbReference type="NCBI Taxonomy" id="164332"/>
    <lineage>
        <taxon>Bacteria</taxon>
        <taxon>Pseudomonadati</taxon>
        <taxon>Pseudomonadota</taxon>
        <taxon>Alphaproteobacteria</taxon>
        <taxon>Rhodobacterales</taxon>
        <taxon>Roseobacteraceae</taxon>
        <taxon>Roseicyclus</taxon>
    </lineage>
</organism>
<dbReference type="Pfam" id="PF13403">
    <property type="entry name" value="Hint_2"/>
    <property type="match status" value="1"/>
</dbReference>
<dbReference type="EMBL" id="QGGW01000003">
    <property type="protein sequence ID" value="PWK61110.1"/>
    <property type="molecule type" value="Genomic_DNA"/>
</dbReference>
<dbReference type="Proteomes" id="UP000245708">
    <property type="component" value="Unassembled WGS sequence"/>
</dbReference>
<reference evidence="2 3" key="1">
    <citation type="submission" date="2018-05" db="EMBL/GenBank/DDBJ databases">
        <title>Genomic Encyclopedia of Type Strains, Phase IV (KMG-IV): sequencing the most valuable type-strain genomes for metagenomic binning, comparative biology and taxonomic classification.</title>
        <authorList>
            <person name="Goeker M."/>
        </authorList>
    </citation>
    <scope>NUCLEOTIDE SEQUENCE [LARGE SCALE GENOMIC DNA]</scope>
    <source>
        <strain evidence="2 3">DSM 16097</strain>
    </source>
</reference>
<keyword evidence="3" id="KW-1185">Reference proteome</keyword>
<sequence>MLEPDNLQMTFLGTVTFGSITFLHFRSPFGESFLDSIDPVSLIDFFPTSFSTTDPEYSTANFVLCFLQGTLIRTSAGDVAVEKLAIGDKLLTAAGAATTVEWIVRQSVSPRFGGSTMLPVRIKAGGLGHGLPETDLYVSADHGLILDDLMINAGALVNGTTITVMSAADLPDRITYYHVETTSHEVILANGTPAETFIDYAGRQRFDNYAEYVELFGADRPLAEMARARISAARHLPAALRRHLGLTSAA</sequence>